<feature type="transmembrane region" description="Helical" evidence="1">
    <location>
        <begin position="16"/>
        <end position="37"/>
    </location>
</feature>
<keyword evidence="1" id="KW-0472">Membrane</keyword>
<name>A0ABW0I1J2_9BACL</name>
<keyword evidence="3" id="KW-1185">Reference proteome</keyword>
<dbReference type="RefSeq" id="WP_378140011.1">
    <property type="nucleotide sequence ID" value="NZ_JBHSMI010000067.1"/>
</dbReference>
<comment type="caution">
    <text evidence="2">The sequence shown here is derived from an EMBL/GenBank/DDBJ whole genome shotgun (WGS) entry which is preliminary data.</text>
</comment>
<evidence type="ECO:0008006" key="4">
    <source>
        <dbReference type="Google" id="ProtNLM"/>
    </source>
</evidence>
<feature type="transmembrane region" description="Helical" evidence="1">
    <location>
        <begin position="92"/>
        <end position="111"/>
    </location>
</feature>
<evidence type="ECO:0000256" key="1">
    <source>
        <dbReference type="SAM" id="Phobius"/>
    </source>
</evidence>
<keyword evidence="1" id="KW-0812">Transmembrane</keyword>
<sequence>MTDILLELPTWTITRVAGLLAYGFLFLGVMLGIVYGIPQLKGNWKKRTYFWHAKTQGAGMLLALAHILILAIDRYSPFTWGQLLIPFSYPDHRIAYGLGSLSFYCLVLVLVTTDFRMFLAKRVWLFLHMAGYPAFFLALAHGLASGTDTSLPAIRWSYVATAAALILITFIRVGAESFAFRRRSVQANR</sequence>
<keyword evidence="1" id="KW-1133">Transmembrane helix</keyword>
<organism evidence="2 3">
    <name type="scientific">Cohnella soli</name>
    <dbReference type="NCBI Taxonomy" id="425005"/>
    <lineage>
        <taxon>Bacteria</taxon>
        <taxon>Bacillati</taxon>
        <taxon>Bacillota</taxon>
        <taxon>Bacilli</taxon>
        <taxon>Bacillales</taxon>
        <taxon>Paenibacillaceae</taxon>
        <taxon>Cohnella</taxon>
    </lineage>
</organism>
<feature type="transmembrane region" description="Helical" evidence="1">
    <location>
        <begin position="156"/>
        <end position="175"/>
    </location>
</feature>
<feature type="transmembrane region" description="Helical" evidence="1">
    <location>
        <begin position="49"/>
        <end position="72"/>
    </location>
</feature>
<reference evidence="3" key="1">
    <citation type="journal article" date="2019" name="Int. J. Syst. Evol. Microbiol.">
        <title>The Global Catalogue of Microorganisms (GCM) 10K type strain sequencing project: providing services to taxonomists for standard genome sequencing and annotation.</title>
        <authorList>
            <consortium name="The Broad Institute Genomics Platform"/>
            <consortium name="The Broad Institute Genome Sequencing Center for Infectious Disease"/>
            <person name="Wu L."/>
            <person name="Ma J."/>
        </authorList>
    </citation>
    <scope>NUCLEOTIDE SEQUENCE [LARGE SCALE GENOMIC DNA]</scope>
    <source>
        <strain evidence="3">CGMCC 1.18575</strain>
    </source>
</reference>
<protein>
    <recommendedName>
        <fullName evidence="4">Ferric reductase</fullName>
    </recommendedName>
</protein>
<proteinExistence type="predicted"/>
<evidence type="ECO:0000313" key="3">
    <source>
        <dbReference type="Proteomes" id="UP001596113"/>
    </source>
</evidence>
<feature type="transmembrane region" description="Helical" evidence="1">
    <location>
        <begin position="123"/>
        <end position="144"/>
    </location>
</feature>
<accession>A0ABW0I1J2</accession>
<dbReference type="Proteomes" id="UP001596113">
    <property type="component" value="Unassembled WGS sequence"/>
</dbReference>
<dbReference type="EMBL" id="JBHSMI010000067">
    <property type="protein sequence ID" value="MFC5407391.1"/>
    <property type="molecule type" value="Genomic_DNA"/>
</dbReference>
<gene>
    <name evidence="2" type="ORF">ACFPOF_32070</name>
</gene>
<evidence type="ECO:0000313" key="2">
    <source>
        <dbReference type="EMBL" id="MFC5407391.1"/>
    </source>
</evidence>